<dbReference type="InterPro" id="IPR005814">
    <property type="entry name" value="Aminotrans_3"/>
</dbReference>
<sequence length="432" mass="46000">MVDDGIGLISRTRARGNVWHPWSPVRREGRMTAVRGEGARVRDGEGREYLDAVSAALNSSVGYGETELVEAAARQMRELHHYDLSECSHEPAERLAERLAGLLPGDLDRVLFVNSGSEAAEAAVRVALDHWRNAGSPRRQVVTFARGYHGTTALAQHLSGLAVTDTGFAPLFPVSRVDWPAGAPGAGDAEELLARFAAVVDESTAAVVVEPLINVGGGIMLPPGFLRGLRALCDRTGALLVLDEVFTGFGRTGRMFGFDHDGVVPDVVMLSKGISAGYAPLGAVAVRGWLHDSFAGDPFIGGLRYGHTTGGHAVACAVALRVLDLLADRDLVGNAARRGEQLLARMRPALGVPPVTDVRGLGLVVVVELPNADLARRVLLAAREEGLLLKCQQNAVMAVPPLNITEDEVEELATRWLRALHAVDRESQGDAG</sequence>
<comment type="caution">
    <text evidence="4">The sequence shown here is derived from an EMBL/GenBank/DDBJ whole genome shotgun (WGS) entry which is preliminary data.</text>
</comment>
<protein>
    <submittedName>
        <fullName evidence="4">Adenosylmethionine-8-amino-7-oxononanoate aminotransferase</fullName>
    </submittedName>
</protein>
<dbReference type="EMBL" id="JAGIOO010000001">
    <property type="protein sequence ID" value="MBP2471450.1"/>
    <property type="molecule type" value="Genomic_DNA"/>
</dbReference>
<dbReference type="PANTHER" id="PTHR43094">
    <property type="entry name" value="AMINOTRANSFERASE"/>
    <property type="match status" value="1"/>
</dbReference>
<dbReference type="Pfam" id="PF00202">
    <property type="entry name" value="Aminotran_3"/>
    <property type="match status" value="1"/>
</dbReference>
<dbReference type="InterPro" id="IPR049704">
    <property type="entry name" value="Aminotrans_3_PPA_site"/>
</dbReference>
<dbReference type="InterPro" id="IPR015424">
    <property type="entry name" value="PyrdxlP-dep_Trfase"/>
</dbReference>
<comment type="similarity">
    <text evidence="1 3">Belongs to the class-III pyridoxal-phosphate-dependent aminotransferase family.</text>
</comment>
<dbReference type="GO" id="GO:0008483">
    <property type="term" value="F:transaminase activity"/>
    <property type="evidence" value="ECO:0007669"/>
    <property type="project" value="UniProtKB-KW"/>
</dbReference>
<dbReference type="PIRSF" id="PIRSF000521">
    <property type="entry name" value="Transaminase_4ab_Lys_Orn"/>
    <property type="match status" value="1"/>
</dbReference>
<dbReference type="Gene3D" id="3.90.1150.10">
    <property type="entry name" value="Aspartate Aminotransferase, domain 1"/>
    <property type="match status" value="1"/>
</dbReference>
<organism evidence="4 5">
    <name type="scientific">Crossiella equi</name>
    <dbReference type="NCBI Taxonomy" id="130796"/>
    <lineage>
        <taxon>Bacteria</taxon>
        <taxon>Bacillati</taxon>
        <taxon>Actinomycetota</taxon>
        <taxon>Actinomycetes</taxon>
        <taxon>Pseudonocardiales</taxon>
        <taxon>Pseudonocardiaceae</taxon>
        <taxon>Crossiella</taxon>
    </lineage>
</organism>
<gene>
    <name evidence="4" type="ORF">JOF53_000322</name>
</gene>
<evidence type="ECO:0000256" key="3">
    <source>
        <dbReference type="RuleBase" id="RU003560"/>
    </source>
</evidence>
<dbReference type="InterPro" id="IPR015421">
    <property type="entry name" value="PyrdxlP-dep_Trfase_major"/>
</dbReference>
<accession>A0ABS5A4E6</accession>
<dbReference type="InterPro" id="IPR015422">
    <property type="entry name" value="PyrdxlP-dep_Trfase_small"/>
</dbReference>
<evidence type="ECO:0000256" key="1">
    <source>
        <dbReference type="ARBA" id="ARBA00008954"/>
    </source>
</evidence>
<dbReference type="SUPFAM" id="SSF53383">
    <property type="entry name" value="PLP-dependent transferases"/>
    <property type="match status" value="1"/>
</dbReference>
<keyword evidence="4" id="KW-0808">Transferase</keyword>
<evidence type="ECO:0000313" key="5">
    <source>
        <dbReference type="Proteomes" id="UP001519363"/>
    </source>
</evidence>
<dbReference type="PANTHER" id="PTHR43094:SF1">
    <property type="entry name" value="AMINOTRANSFERASE CLASS-III"/>
    <property type="match status" value="1"/>
</dbReference>
<keyword evidence="5" id="KW-1185">Reference proteome</keyword>
<dbReference type="PROSITE" id="PS00600">
    <property type="entry name" value="AA_TRANSFER_CLASS_3"/>
    <property type="match status" value="1"/>
</dbReference>
<evidence type="ECO:0000256" key="2">
    <source>
        <dbReference type="ARBA" id="ARBA00022898"/>
    </source>
</evidence>
<proteinExistence type="inferred from homology"/>
<dbReference type="Gene3D" id="3.40.640.10">
    <property type="entry name" value="Type I PLP-dependent aspartate aminotransferase-like (Major domain)"/>
    <property type="match status" value="1"/>
</dbReference>
<evidence type="ECO:0000313" key="4">
    <source>
        <dbReference type="EMBL" id="MBP2471450.1"/>
    </source>
</evidence>
<dbReference type="CDD" id="cd00610">
    <property type="entry name" value="OAT_like"/>
    <property type="match status" value="1"/>
</dbReference>
<keyword evidence="2 3" id="KW-0663">Pyridoxal phosphate</keyword>
<name>A0ABS5A4E6_9PSEU</name>
<dbReference type="Proteomes" id="UP001519363">
    <property type="component" value="Unassembled WGS sequence"/>
</dbReference>
<dbReference type="RefSeq" id="WP_086789552.1">
    <property type="nucleotide sequence ID" value="NZ_JAGIOO010000001.1"/>
</dbReference>
<reference evidence="4 5" key="1">
    <citation type="submission" date="2021-03" db="EMBL/GenBank/DDBJ databases">
        <title>Sequencing the genomes of 1000 actinobacteria strains.</title>
        <authorList>
            <person name="Klenk H.-P."/>
        </authorList>
    </citation>
    <scope>NUCLEOTIDE SEQUENCE [LARGE SCALE GENOMIC DNA]</scope>
    <source>
        <strain evidence="4 5">DSM 44580</strain>
    </source>
</reference>
<keyword evidence="4" id="KW-0032">Aminotransferase</keyword>